<reference evidence="1 2" key="1">
    <citation type="submission" date="2024-04" db="EMBL/GenBank/DDBJ databases">
        <authorList>
            <person name="Rising A."/>
            <person name="Reimegard J."/>
            <person name="Sonavane S."/>
            <person name="Akerstrom W."/>
            <person name="Nylinder S."/>
            <person name="Hedman E."/>
            <person name="Kallberg Y."/>
        </authorList>
    </citation>
    <scope>NUCLEOTIDE SEQUENCE [LARGE SCALE GENOMIC DNA]</scope>
</reference>
<evidence type="ECO:0000313" key="2">
    <source>
        <dbReference type="Proteomes" id="UP001497382"/>
    </source>
</evidence>
<dbReference type="EMBL" id="CAXIEN010000147">
    <property type="protein sequence ID" value="CAL1281637.1"/>
    <property type="molecule type" value="Genomic_DNA"/>
</dbReference>
<organism evidence="1 2">
    <name type="scientific">Larinioides sclopetarius</name>
    <dbReference type="NCBI Taxonomy" id="280406"/>
    <lineage>
        <taxon>Eukaryota</taxon>
        <taxon>Metazoa</taxon>
        <taxon>Ecdysozoa</taxon>
        <taxon>Arthropoda</taxon>
        <taxon>Chelicerata</taxon>
        <taxon>Arachnida</taxon>
        <taxon>Araneae</taxon>
        <taxon>Araneomorphae</taxon>
        <taxon>Entelegynae</taxon>
        <taxon>Araneoidea</taxon>
        <taxon>Araneidae</taxon>
        <taxon>Larinioides</taxon>
    </lineage>
</organism>
<sequence>MKAKVNLSLKFLFVIPPFESWVTSWNTKLIIFKKLEQLLWYVHYCWKEVVEDFSYIECLALSCLNITN</sequence>
<accession>A0AAV2ACF4</accession>
<dbReference type="AlphaFoldDB" id="A0AAV2ACF4"/>
<evidence type="ECO:0000313" key="1">
    <source>
        <dbReference type="EMBL" id="CAL1281637.1"/>
    </source>
</evidence>
<dbReference type="Proteomes" id="UP001497382">
    <property type="component" value="Unassembled WGS sequence"/>
</dbReference>
<name>A0AAV2ACF4_9ARAC</name>
<gene>
    <name evidence="1" type="ORF">LARSCL_LOCUS11685</name>
</gene>
<comment type="caution">
    <text evidence="1">The sequence shown here is derived from an EMBL/GenBank/DDBJ whole genome shotgun (WGS) entry which is preliminary data.</text>
</comment>
<protein>
    <submittedName>
        <fullName evidence="1">Uncharacterized protein</fullName>
    </submittedName>
</protein>
<keyword evidence="2" id="KW-1185">Reference proteome</keyword>
<proteinExistence type="predicted"/>